<reference evidence="3" key="1">
    <citation type="submission" date="2017-04" db="EMBL/GenBank/DDBJ databases">
        <title>Function of individual gut microbiota members based on whole genome sequencing of pure cultures obtained from chicken caecum.</title>
        <authorList>
            <person name="Medvecky M."/>
            <person name="Cejkova D."/>
            <person name="Polansky O."/>
            <person name="Karasova D."/>
            <person name="Kubasova T."/>
            <person name="Cizek A."/>
            <person name="Rychlik I."/>
        </authorList>
    </citation>
    <scope>NUCLEOTIDE SEQUENCE [LARGE SCALE GENOMIC DNA]</scope>
    <source>
        <strain evidence="3">An180</strain>
    </source>
</reference>
<name>A0A1Y4L6G0_9FIRM</name>
<sequence>MVQDKQCSFWNIWDICKYALRQFRSKVTRREGNGDLNTILSVLVIYISILDVITLAGRYLVLLYPWVEYTEKEIIL</sequence>
<protein>
    <submittedName>
        <fullName evidence="2">Uncharacterized protein</fullName>
    </submittedName>
</protein>
<gene>
    <name evidence="2" type="ORF">B5F17_09870</name>
</gene>
<dbReference type="Proteomes" id="UP000195897">
    <property type="component" value="Unassembled WGS sequence"/>
</dbReference>
<dbReference type="AlphaFoldDB" id="A0A1Y4L6G0"/>
<keyword evidence="1" id="KW-1133">Transmembrane helix</keyword>
<feature type="transmembrane region" description="Helical" evidence="1">
    <location>
        <begin position="39"/>
        <end position="61"/>
    </location>
</feature>
<proteinExistence type="predicted"/>
<keyword evidence="1" id="KW-0472">Membrane</keyword>
<evidence type="ECO:0000256" key="1">
    <source>
        <dbReference type="SAM" id="Phobius"/>
    </source>
</evidence>
<organism evidence="2 3">
    <name type="scientific">Butyricicoccus pullicaecorum</name>
    <dbReference type="NCBI Taxonomy" id="501571"/>
    <lineage>
        <taxon>Bacteria</taxon>
        <taxon>Bacillati</taxon>
        <taxon>Bacillota</taxon>
        <taxon>Clostridia</taxon>
        <taxon>Eubacteriales</taxon>
        <taxon>Butyricicoccaceae</taxon>
        <taxon>Butyricicoccus</taxon>
    </lineage>
</organism>
<accession>A0A1Y4L6G0</accession>
<comment type="caution">
    <text evidence="2">The sequence shown here is derived from an EMBL/GenBank/DDBJ whole genome shotgun (WGS) entry which is preliminary data.</text>
</comment>
<dbReference type="EMBL" id="NFKK01000011">
    <property type="protein sequence ID" value="OUP52335.1"/>
    <property type="molecule type" value="Genomic_DNA"/>
</dbReference>
<evidence type="ECO:0000313" key="2">
    <source>
        <dbReference type="EMBL" id="OUP52335.1"/>
    </source>
</evidence>
<keyword evidence="1" id="KW-0812">Transmembrane</keyword>
<evidence type="ECO:0000313" key="3">
    <source>
        <dbReference type="Proteomes" id="UP000195897"/>
    </source>
</evidence>